<evidence type="ECO:0000313" key="2">
    <source>
        <dbReference type="Proteomes" id="UP000296049"/>
    </source>
</evidence>
<dbReference type="Proteomes" id="UP000296049">
    <property type="component" value="Unassembled WGS sequence"/>
</dbReference>
<accession>R0KFH2</accession>
<gene>
    <name evidence="1" type="ORF">Anapl_13622</name>
</gene>
<keyword evidence="2" id="KW-1185">Reference proteome</keyword>
<sequence>MLVPIAELVISDIFMSTPFESLHHAFIQALCSIIFTEISACVSEYEVPHERVDAEGLRLTLQWFAASQKRILNTHEWLEDNTDILLFEHFIPVVIQVDPSMHTGISLISIFAPTLPQNSSTSDIALSLDLTSANQSNFPNVQYKLILLTGLSKQADLVETRQEKKQKAILLLLPRPLHKEDTDLPLVCYSAHLQQLKEALVPLFIYIMFFKDHCLDLGVSQTTAATRTKGRGPLPEIYENDARFPNPLCTPSTVKNVFAFLLAQIELLSVPRNPAPPPGFMDVGFHLQQRLILCMGASVTFPLCANPSPMERVYSNQQ</sequence>
<protein>
    <submittedName>
        <fullName evidence="1">Uncharacterized protein</fullName>
    </submittedName>
</protein>
<reference evidence="2" key="1">
    <citation type="journal article" date="2013" name="Nat. Genet.">
        <title>The duck genome and transcriptome provide insight into an avian influenza virus reservoir species.</title>
        <authorList>
            <person name="Huang Y."/>
            <person name="Li Y."/>
            <person name="Burt D.W."/>
            <person name="Chen H."/>
            <person name="Zhang Y."/>
            <person name="Qian W."/>
            <person name="Kim H."/>
            <person name="Gan S."/>
            <person name="Zhao Y."/>
            <person name="Li J."/>
            <person name="Yi K."/>
            <person name="Feng H."/>
            <person name="Zhu P."/>
            <person name="Li B."/>
            <person name="Liu Q."/>
            <person name="Fairley S."/>
            <person name="Magor K.E."/>
            <person name="Du Z."/>
            <person name="Hu X."/>
            <person name="Goodman L."/>
            <person name="Tafer H."/>
            <person name="Vignal A."/>
            <person name="Lee T."/>
            <person name="Kim K.W."/>
            <person name="Sheng Z."/>
            <person name="An Y."/>
            <person name="Searle S."/>
            <person name="Herrero J."/>
            <person name="Groenen M.A."/>
            <person name="Crooijmans R.P."/>
            <person name="Faraut T."/>
            <person name="Cai Q."/>
            <person name="Webster R.G."/>
            <person name="Aldridge J.R."/>
            <person name="Warren W.C."/>
            <person name="Bartschat S."/>
            <person name="Kehr S."/>
            <person name="Marz M."/>
            <person name="Stadler P.F."/>
            <person name="Smith J."/>
            <person name="Kraus R.H."/>
            <person name="Zhao Y."/>
            <person name="Ren L."/>
            <person name="Fei J."/>
            <person name="Morisson M."/>
            <person name="Kaiser P."/>
            <person name="Griffin D.K."/>
            <person name="Rao M."/>
            <person name="Pitel F."/>
            <person name="Wang J."/>
            <person name="Li N."/>
        </authorList>
    </citation>
    <scope>NUCLEOTIDE SEQUENCE [LARGE SCALE GENOMIC DNA]</scope>
</reference>
<dbReference type="EMBL" id="KB742416">
    <property type="protein sequence ID" value="EOB08832.1"/>
    <property type="molecule type" value="Genomic_DNA"/>
</dbReference>
<organism evidence="1 2">
    <name type="scientific">Anas platyrhynchos</name>
    <name type="common">Mallard</name>
    <name type="synonym">Anas boschas</name>
    <dbReference type="NCBI Taxonomy" id="8839"/>
    <lineage>
        <taxon>Eukaryota</taxon>
        <taxon>Metazoa</taxon>
        <taxon>Chordata</taxon>
        <taxon>Craniata</taxon>
        <taxon>Vertebrata</taxon>
        <taxon>Euteleostomi</taxon>
        <taxon>Archelosauria</taxon>
        <taxon>Archosauria</taxon>
        <taxon>Dinosauria</taxon>
        <taxon>Saurischia</taxon>
        <taxon>Theropoda</taxon>
        <taxon>Coelurosauria</taxon>
        <taxon>Aves</taxon>
        <taxon>Neognathae</taxon>
        <taxon>Galloanserae</taxon>
        <taxon>Anseriformes</taxon>
        <taxon>Anatidae</taxon>
        <taxon>Anatinae</taxon>
        <taxon>Anas</taxon>
    </lineage>
</organism>
<evidence type="ECO:0000313" key="1">
    <source>
        <dbReference type="EMBL" id="EOB08832.1"/>
    </source>
</evidence>
<dbReference type="AlphaFoldDB" id="R0KFH2"/>
<proteinExistence type="predicted"/>
<name>R0KFH2_ANAPL</name>